<keyword evidence="2" id="KW-0472">Membrane</keyword>
<accession>A0A225VB65</accession>
<feature type="compositionally biased region" description="Acidic residues" evidence="1">
    <location>
        <begin position="24"/>
        <end position="39"/>
    </location>
</feature>
<feature type="region of interest" description="Disordered" evidence="1">
    <location>
        <begin position="22"/>
        <end position="52"/>
    </location>
</feature>
<dbReference type="InterPro" id="IPR029526">
    <property type="entry name" value="PGBD"/>
</dbReference>
<feature type="domain" description="PiggyBac transposable element-derived protein" evidence="3">
    <location>
        <begin position="107"/>
        <end position="240"/>
    </location>
</feature>
<evidence type="ECO:0000259" key="3">
    <source>
        <dbReference type="Pfam" id="PF13843"/>
    </source>
</evidence>
<evidence type="ECO:0000256" key="2">
    <source>
        <dbReference type="SAM" id="Phobius"/>
    </source>
</evidence>
<dbReference type="STRING" id="4795.A0A225VB65"/>
<proteinExistence type="predicted"/>
<keyword evidence="5" id="KW-1185">Reference proteome</keyword>
<dbReference type="PANTHER" id="PTHR46599">
    <property type="entry name" value="PIGGYBAC TRANSPOSABLE ELEMENT-DERIVED PROTEIN 4"/>
    <property type="match status" value="1"/>
</dbReference>
<dbReference type="OrthoDB" id="121783at2759"/>
<reference evidence="5" key="1">
    <citation type="submission" date="2017-03" db="EMBL/GenBank/DDBJ databases">
        <title>Phytopthora megakarya and P. palmivora, two closely related causual agents of cacao black pod achieved similar genome size and gene model numbers by different mechanisms.</title>
        <authorList>
            <person name="Ali S."/>
            <person name="Shao J."/>
            <person name="Larry D.J."/>
            <person name="Kronmiller B."/>
            <person name="Shen D."/>
            <person name="Strem M.D."/>
            <person name="Melnick R.L."/>
            <person name="Guiltinan M.J."/>
            <person name="Tyler B.M."/>
            <person name="Meinhardt L.W."/>
            <person name="Bailey B.A."/>
        </authorList>
    </citation>
    <scope>NUCLEOTIDE SEQUENCE [LARGE SCALE GENOMIC DNA]</scope>
    <source>
        <strain evidence="5">zdho120</strain>
    </source>
</reference>
<feature type="domain" description="PiggyBac transposable element-derived protein" evidence="3">
    <location>
        <begin position="300"/>
        <end position="478"/>
    </location>
</feature>
<sequence length="638" mass="73747">MEIGYLNWIPKHRVIDEELNMSQEGEDDDSDPSDNDDFEFPVPADSGTVSGETPIVFDVSEEQLDELAEGGWETYDEHRSSGMLVDPAQLYTGTSGPTRAALAFAENPLAIFYLVLPNELWRKIAAESNAFREENINEVAEKMRERAQAQRSTVVLSVDEYKSKLRRKLPLQPPELVRFIGLLIARTLEPRRECLERHWITKAEGALARGTFGQFMSRDRFEDIARYMLFNDNAKQNGTDATQTQSNTSVYADEAKQVEHEIIHDVLRTYGLLFKNSEYIPVITEHVTEYTHHVVVVLNRLDIYYGKANEDEENVEQRAVLKNLAEVLRGQETNRLVCTDNFYTSIPLSHKLQTMGYSHVGTIRKDRKGWCSAIEFKEKKRPKQVPRGTFRLAVWRDHPQKVGVNWMDNKPLTHVTRREKDSTQSSVPRLQPVHDYHKAMGGVDVHDHLRLQSYSIQRSIRMRKYYIFWVDIAVVNAFILHKIAMKTRKKKVPTHAAFLRRLHADLLGQTREDFKRGDDLEDLVTKPLPQHKHTLEQTDEMNGSKRRQWLCKVFSAYAGAGVRSYETSYFCSTCSCVKNGRVTLCNKPRRVDEAPRFTCDQVWHQSWKNGMAIPPDLQHKIRFVSKRRPEVVSEDQVE</sequence>
<dbReference type="EMBL" id="NBNE01006361">
    <property type="protein sequence ID" value="OWZ02138.1"/>
    <property type="molecule type" value="Genomic_DNA"/>
</dbReference>
<gene>
    <name evidence="4" type="ORF">PHMEG_00026348</name>
</gene>
<feature type="transmembrane region" description="Helical" evidence="2">
    <location>
        <begin position="465"/>
        <end position="484"/>
    </location>
</feature>
<evidence type="ECO:0000256" key="1">
    <source>
        <dbReference type="SAM" id="MobiDB-lite"/>
    </source>
</evidence>
<name>A0A225VB65_9STRA</name>
<comment type="caution">
    <text evidence="4">The sequence shown here is derived from an EMBL/GenBank/DDBJ whole genome shotgun (WGS) entry which is preliminary data.</text>
</comment>
<keyword evidence="2" id="KW-1133">Transmembrane helix</keyword>
<dbReference type="AlphaFoldDB" id="A0A225VB65"/>
<protein>
    <recommendedName>
        <fullName evidence="3">PiggyBac transposable element-derived protein domain-containing protein</fullName>
    </recommendedName>
</protein>
<keyword evidence="2" id="KW-0812">Transmembrane</keyword>
<dbReference type="PANTHER" id="PTHR46599:SF3">
    <property type="entry name" value="PIGGYBAC TRANSPOSABLE ELEMENT-DERIVED PROTEIN 4"/>
    <property type="match status" value="1"/>
</dbReference>
<organism evidence="4 5">
    <name type="scientific">Phytophthora megakarya</name>
    <dbReference type="NCBI Taxonomy" id="4795"/>
    <lineage>
        <taxon>Eukaryota</taxon>
        <taxon>Sar</taxon>
        <taxon>Stramenopiles</taxon>
        <taxon>Oomycota</taxon>
        <taxon>Peronosporomycetes</taxon>
        <taxon>Peronosporales</taxon>
        <taxon>Peronosporaceae</taxon>
        <taxon>Phytophthora</taxon>
    </lineage>
</organism>
<evidence type="ECO:0000313" key="5">
    <source>
        <dbReference type="Proteomes" id="UP000198211"/>
    </source>
</evidence>
<dbReference type="Proteomes" id="UP000198211">
    <property type="component" value="Unassembled WGS sequence"/>
</dbReference>
<evidence type="ECO:0000313" key="4">
    <source>
        <dbReference type="EMBL" id="OWZ02138.1"/>
    </source>
</evidence>
<dbReference type="Pfam" id="PF13843">
    <property type="entry name" value="DDE_Tnp_1_7"/>
    <property type="match status" value="2"/>
</dbReference>